<dbReference type="EMBL" id="CP003493">
    <property type="protein sequence ID" value="AFV90821.1"/>
    <property type="molecule type" value="Genomic_DNA"/>
</dbReference>
<evidence type="ECO:0000313" key="3">
    <source>
        <dbReference type="Proteomes" id="UP000000214"/>
    </source>
</evidence>
<dbReference type="eggNOG" id="COG0697">
    <property type="taxonomic scope" value="Bacteria"/>
</dbReference>
<feature type="transmembrane region" description="Helical" evidence="1">
    <location>
        <begin position="141"/>
        <end position="159"/>
    </location>
</feature>
<organism evidence="2 3">
    <name type="scientific">Acidipropionibacterium acidipropionici (strain ATCC 4875 / DSM 20272 / JCM 6432 / NBRC 12425 / NCIMB 8070 / 4)</name>
    <name type="common">Propionibacterium acidipropionici</name>
    <dbReference type="NCBI Taxonomy" id="1171373"/>
    <lineage>
        <taxon>Bacteria</taxon>
        <taxon>Bacillati</taxon>
        <taxon>Actinomycetota</taxon>
        <taxon>Actinomycetes</taxon>
        <taxon>Propionibacteriales</taxon>
        <taxon>Propionibacteriaceae</taxon>
        <taxon>Acidipropionibacterium</taxon>
    </lineage>
</organism>
<proteinExistence type="predicted"/>
<evidence type="ECO:0000256" key="1">
    <source>
        <dbReference type="SAM" id="Phobius"/>
    </source>
</evidence>
<name>K7RWM2_ACIA4</name>
<dbReference type="HOGENOM" id="CLU_058959_1_1_11"/>
<dbReference type="AlphaFoldDB" id="K7RWM2"/>
<feature type="transmembrane region" description="Helical" evidence="1">
    <location>
        <begin position="26"/>
        <end position="44"/>
    </location>
</feature>
<dbReference type="SUPFAM" id="SSF103481">
    <property type="entry name" value="Multidrug resistance efflux transporter EmrE"/>
    <property type="match status" value="1"/>
</dbReference>
<dbReference type="Proteomes" id="UP000000214">
    <property type="component" value="Chromosome"/>
</dbReference>
<dbReference type="PATRIC" id="fig|1171373.8.peg.3007"/>
<protein>
    <submittedName>
        <fullName evidence="2">Drug/metabolite exporter family transporter</fullName>
    </submittedName>
</protein>
<dbReference type="NCBIfam" id="NF008676">
    <property type="entry name" value="PRK11689.1"/>
    <property type="match status" value="1"/>
</dbReference>
<feature type="transmembrane region" description="Helical" evidence="1">
    <location>
        <begin position="264"/>
        <end position="286"/>
    </location>
</feature>
<gene>
    <name evidence="2" type="ordered locus">PACID_30570</name>
</gene>
<keyword evidence="1" id="KW-0472">Membrane</keyword>
<dbReference type="InterPro" id="IPR037185">
    <property type="entry name" value="EmrE-like"/>
</dbReference>
<feature type="transmembrane region" description="Helical" evidence="1">
    <location>
        <begin position="50"/>
        <end position="70"/>
    </location>
</feature>
<keyword evidence="1" id="KW-1133">Transmembrane helix</keyword>
<reference evidence="2 3" key="1">
    <citation type="journal article" date="2012" name="BMC Genomics">
        <title>The genome sequence of Propionibacterium acidipropionici provides insights into its biotechnological and industrial potential.</title>
        <authorList>
            <person name="Parizzi L.P."/>
            <person name="Grassi M.C."/>
            <person name="Llerena L.A."/>
            <person name="Carazzolle M.F."/>
            <person name="Queiroz V.L."/>
            <person name="Lunardi I."/>
            <person name="Zeidler A.F."/>
            <person name="Teixeira P.J."/>
            <person name="Mieczkowski P."/>
            <person name="Rincones J."/>
            <person name="Pereira G.A."/>
        </authorList>
    </citation>
    <scope>NUCLEOTIDE SEQUENCE [LARGE SCALE GENOMIC DNA]</scope>
    <source>
        <strain evidence="3">ATCC 4875 / DSM 20272 / JCM 6432 / NBRC 12425 / NCIMB 8070</strain>
    </source>
</reference>
<feature type="transmembrane region" description="Helical" evidence="1">
    <location>
        <begin position="82"/>
        <end position="105"/>
    </location>
</feature>
<feature type="transmembrane region" description="Helical" evidence="1">
    <location>
        <begin position="179"/>
        <end position="197"/>
    </location>
</feature>
<sequence>MRAGSIVVWKRGLMASTPQAVQSRRATAIGVAAILLWSGIVGLIRVTTQHFGATLGPSLIYTLAAALLWLTRRPKSLRGFSARYLLLGGGMFVIYEVALAMAVGLSDDAHQTIEVSIVNYLWPTLTVALAAVVNRRERRPGLLIIPGVLLATVGVVGAVGGEAGLSPTRIAANVMSNPLPYLLSLMAAAVWAAYSVFSPRLAGGRDGITVFISGVAAALWIVNLVSPAPVGDITASGVAGLIGAAAVIASGYASWNVGILHGNITLLASASYATPVLSTAVSSLLLGAVLPLTFWGNVLLVVAGSLAGWWATRRTGRR</sequence>
<dbReference type="KEGG" id="pbo:PACID_30570"/>
<feature type="transmembrane region" description="Helical" evidence="1">
    <location>
        <begin position="209"/>
        <end position="227"/>
    </location>
</feature>
<accession>K7RWM2</accession>
<feature type="transmembrane region" description="Helical" evidence="1">
    <location>
        <begin position="292"/>
        <end position="312"/>
    </location>
</feature>
<dbReference type="STRING" id="1171373.PACID_30570"/>
<feature type="transmembrane region" description="Helical" evidence="1">
    <location>
        <begin position="233"/>
        <end position="252"/>
    </location>
</feature>
<evidence type="ECO:0000313" key="2">
    <source>
        <dbReference type="EMBL" id="AFV90821.1"/>
    </source>
</evidence>
<feature type="transmembrane region" description="Helical" evidence="1">
    <location>
        <begin position="117"/>
        <end position="134"/>
    </location>
</feature>
<keyword evidence="1" id="KW-0812">Transmembrane</keyword>